<dbReference type="InterPro" id="IPR052317">
    <property type="entry name" value="Viral_replicn-host_int_reg"/>
</dbReference>
<dbReference type="Proteomes" id="UP000095284">
    <property type="component" value="Unplaced"/>
</dbReference>
<dbReference type="PANTHER" id="PTHR44665:SF1">
    <property type="entry name" value="DNAJ HOMOLOG SUBFAMILY C MEMBER 14"/>
    <property type="match status" value="1"/>
</dbReference>
<feature type="region of interest" description="Disordered" evidence="1">
    <location>
        <begin position="82"/>
        <end position="107"/>
    </location>
</feature>
<feature type="region of interest" description="Disordered" evidence="1">
    <location>
        <begin position="226"/>
        <end position="290"/>
    </location>
</feature>
<accession>A0A1I7RPX2</accession>
<keyword evidence="2" id="KW-0472">Membrane</keyword>
<name>A0A1I7RPX2_BURXY</name>
<feature type="compositionally biased region" description="Basic and acidic residues" evidence="1">
    <location>
        <begin position="358"/>
        <end position="399"/>
    </location>
</feature>
<feature type="region of interest" description="Disordered" evidence="1">
    <location>
        <begin position="309"/>
        <end position="399"/>
    </location>
</feature>
<keyword evidence="2" id="KW-1133">Transmembrane helix</keyword>
<evidence type="ECO:0000313" key="4">
    <source>
        <dbReference type="Proteomes" id="UP000095284"/>
    </source>
</evidence>
<dbReference type="eggNOG" id="KOG0720">
    <property type="taxonomic scope" value="Eukaryota"/>
</dbReference>
<feature type="transmembrane region" description="Helical" evidence="2">
    <location>
        <begin position="438"/>
        <end position="455"/>
    </location>
</feature>
<feature type="compositionally biased region" description="Basic and acidic residues" evidence="1">
    <location>
        <begin position="321"/>
        <end position="331"/>
    </location>
</feature>
<dbReference type="WBParaSite" id="BXY_0276300.1">
    <property type="protein sequence ID" value="BXY_0276300.1"/>
    <property type="gene ID" value="BXY_0276300"/>
</dbReference>
<proteinExistence type="predicted"/>
<evidence type="ECO:0000259" key="3">
    <source>
        <dbReference type="Pfam" id="PF14901"/>
    </source>
</evidence>
<feature type="compositionally biased region" description="Low complexity" evidence="1">
    <location>
        <begin position="341"/>
        <end position="350"/>
    </location>
</feature>
<dbReference type="InterPro" id="IPR032843">
    <property type="entry name" value="Jiv"/>
</dbReference>
<feature type="transmembrane region" description="Helical" evidence="2">
    <location>
        <begin position="462"/>
        <end position="480"/>
    </location>
</feature>
<evidence type="ECO:0000313" key="5">
    <source>
        <dbReference type="WBParaSite" id="BXY_0276300.1"/>
    </source>
</evidence>
<dbReference type="PANTHER" id="PTHR44665">
    <property type="entry name" value="DNAJ HOMOLOG SUBFAMILY C MEMBER 14"/>
    <property type="match status" value="1"/>
</dbReference>
<sequence length="817" mass="92603">MHPFLSLFLFPIPANSEAKSKKKRDEETRLFAELKAIKIFEKKVVTSSGNMIPYGEWTSMAQESSNCMDFDQSERHYIGNLLDEDPSSPRKNDPAQTSATPSARSVKEYPSAVREFSSLSNGPTPLLSSSSSVLLNNNVGPSPNQSFWPEPPPPYTPPMGMASVAFGGWDGTSLYNNNGFGYTGFPHSQTPPFYQLDNKYYEQCYSSLMRPFDGVSEKFKKQQLKRFRKNRSRNNLSQGSANSAGTSDALKPLSRRSSELSIKSQIKKESKASIQSKKGPCLPQLTVKEQERPKKTVIGWNPIESDIRTIKSAPVGSSKFPDFKQEKKTETQKTSSKKKSNSGSKQKTTNLAVSKDNIVVKKVSEERKSRSSSKDSSTKEKIVKPRKSESQNSKKDGENDIDFEKLEELPIRGKFVDKSSDEIKDGYVCEKNNGLPRYFVLFITVLSNMTINLVLKQTFNIILLVLTAIYFALYSIYELFSNSIKSALKWSIIYGDLTLDYIHLWYDGYLKSDNCGTKKKYIGLEYNVPLPLSVHEAINRLCNLDRLDAFSVLGLKYSNNIGEVINTRNAIVSFLRSEKNFYPAIECAIALVNKAADSLCLLDGCKKYYDDFSKFDKNLFYEYLKLRAIVHNADYYFGCECGVAHRVYRVRGAPLRFCQKCRCFHTARNRDVWMEARMYGLSWTAYACVDNAVYDIIDWISCSHNYIKNPRINSHMTLFQLKKSDIIPPLSVMSHNGMKIISLLCPHKLPSAYCAVQKNGICLRCESCVLCHGRFKDVDLEQEPDLIMIGVFEVLSTCSNVIDYSMLERPKKAGRRR</sequence>
<feature type="compositionally biased region" description="Polar residues" evidence="1">
    <location>
        <begin position="233"/>
        <end position="246"/>
    </location>
</feature>
<evidence type="ECO:0000256" key="1">
    <source>
        <dbReference type="SAM" id="MobiDB-lite"/>
    </source>
</evidence>
<feature type="compositionally biased region" description="Polar residues" evidence="1">
    <location>
        <begin position="94"/>
        <end position="103"/>
    </location>
</feature>
<evidence type="ECO:0000256" key="2">
    <source>
        <dbReference type="SAM" id="Phobius"/>
    </source>
</evidence>
<dbReference type="Pfam" id="PF14901">
    <property type="entry name" value="Jiv90"/>
    <property type="match status" value="1"/>
</dbReference>
<dbReference type="AlphaFoldDB" id="A0A1I7RPX2"/>
<organism evidence="4 5">
    <name type="scientific">Bursaphelenchus xylophilus</name>
    <name type="common">Pinewood nematode worm</name>
    <name type="synonym">Aphelenchoides xylophilus</name>
    <dbReference type="NCBI Taxonomy" id="6326"/>
    <lineage>
        <taxon>Eukaryota</taxon>
        <taxon>Metazoa</taxon>
        <taxon>Ecdysozoa</taxon>
        <taxon>Nematoda</taxon>
        <taxon>Chromadorea</taxon>
        <taxon>Rhabditida</taxon>
        <taxon>Tylenchina</taxon>
        <taxon>Tylenchomorpha</taxon>
        <taxon>Aphelenchoidea</taxon>
        <taxon>Aphelenchoididae</taxon>
        <taxon>Bursaphelenchus</taxon>
    </lineage>
</organism>
<protein>
    <submittedName>
        <fullName evidence="5">Jiv90 domain-containing protein</fullName>
    </submittedName>
</protein>
<reference evidence="5" key="1">
    <citation type="submission" date="2016-11" db="UniProtKB">
        <authorList>
            <consortium name="WormBaseParasite"/>
        </authorList>
    </citation>
    <scope>IDENTIFICATION</scope>
</reference>
<feature type="domain" description="Cleavage inducing molecular chaperone Jiv" evidence="3">
    <location>
        <begin position="639"/>
        <end position="721"/>
    </location>
</feature>
<keyword evidence="2" id="KW-0812">Transmembrane</keyword>